<evidence type="ECO:0000313" key="3">
    <source>
        <dbReference type="Proteomes" id="UP001198151"/>
    </source>
</evidence>
<dbReference type="InterPro" id="IPR037465">
    <property type="entry name" value="YlxR"/>
</dbReference>
<feature type="domain" description="YlxR" evidence="1">
    <location>
        <begin position="10"/>
        <end position="84"/>
    </location>
</feature>
<dbReference type="CDD" id="cd00279">
    <property type="entry name" value="YlxR"/>
    <property type="match status" value="1"/>
</dbReference>
<dbReference type="Gene3D" id="3.30.1230.10">
    <property type="entry name" value="YlxR-like"/>
    <property type="match status" value="1"/>
</dbReference>
<dbReference type="InterPro" id="IPR007393">
    <property type="entry name" value="YlxR_dom"/>
</dbReference>
<name>A0ABS8FT51_9FIRM</name>
<gene>
    <name evidence="2" type="ORF">LKD70_01975</name>
</gene>
<dbReference type="Pfam" id="PF04296">
    <property type="entry name" value="YlxR"/>
    <property type="match status" value="1"/>
</dbReference>
<protein>
    <submittedName>
        <fullName evidence="2">YlxR family protein</fullName>
    </submittedName>
</protein>
<dbReference type="PANTHER" id="PTHR34215">
    <property type="entry name" value="BLL0784 PROTEIN"/>
    <property type="match status" value="1"/>
</dbReference>
<evidence type="ECO:0000259" key="1">
    <source>
        <dbReference type="Pfam" id="PF04296"/>
    </source>
</evidence>
<organism evidence="2 3">
    <name type="scientific">Ruminococcus turbiniformis</name>
    <dbReference type="NCBI Taxonomy" id="2881258"/>
    <lineage>
        <taxon>Bacteria</taxon>
        <taxon>Bacillati</taxon>
        <taxon>Bacillota</taxon>
        <taxon>Clostridia</taxon>
        <taxon>Eubacteriales</taxon>
        <taxon>Oscillospiraceae</taxon>
        <taxon>Ruminococcus</taxon>
    </lineage>
</organism>
<dbReference type="Proteomes" id="UP001198151">
    <property type="component" value="Unassembled WGS sequence"/>
</dbReference>
<sequence length="93" mass="10545">MAVKKKIPMRKCVGCGEMKPKKELMRILRTESGEFEVDAGGKKNGRGAYICRSVGCFRMAVKSRGLERSFKQEIPADVYERLEKEMGEIEKEG</sequence>
<dbReference type="PANTHER" id="PTHR34215:SF1">
    <property type="entry name" value="YLXR DOMAIN-CONTAINING PROTEIN"/>
    <property type="match status" value="1"/>
</dbReference>
<dbReference type="SUPFAM" id="SSF64376">
    <property type="entry name" value="YlxR-like"/>
    <property type="match status" value="1"/>
</dbReference>
<dbReference type="InterPro" id="IPR035931">
    <property type="entry name" value="YlxR-like_sf"/>
</dbReference>
<dbReference type="EMBL" id="JAJEQX010000002">
    <property type="protein sequence ID" value="MCC2253220.1"/>
    <property type="molecule type" value="Genomic_DNA"/>
</dbReference>
<proteinExistence type="predicted"/>
<evidence type="ECO:0000313" key="2">
    <source>
        <dbReference type="EMBL" id="MCC2253220.1"/>
    </source>
</evidence>
<reference evidence="2 3" key="1">
    <citation type="submission" date="2021-10" db="EMBL/GenBank/DDBJ databases">
        <title>Anaerobic single-cell dispensing facilitates the cultivation of human gut bacteria.</title>
        <authorList>
            <person name="Afrizal A."/>
        </authorList>
    </citation>
    <scope>NUCLEOTIDE SEQUENCE [LARGE SCALE GENOMIC DNA]</scope>
    <source>
        <strain evidence="2 3">CLA-AA-H200</strain>
    </source>
</reference>
<comment type="caution">
    <text evidence="2">The sequence shown here is derived from an EMBL/GenBank/DDBJ whole genome shotgun (WGS) entry which is preliminary data.</text>
</comment>
<accession>A0ABS8FT51</accession>
<keyword evidence="3" id="KW-1185">Reference proteome</keyword>
<dbReference type="NCBIfam" id="NF047356">
    <property type="entry name" value="RNA_bind_RnpM"/>
    <property type="match status" value="1"/>
</dbReference>